<reference evidence="2 3" key="1">
    <citation type="journal article" date="2012" name="J. Bacteriol.">
        <title>Draft Genome Sequence of Oceaniovalibus guishaninsula JLT2003T.</title>
        <authorList>
            <person name="Tang K."/>
            <person name="Liu K."/>
            <person name="Jiao N."/>
        </authorList>
    </citation>
    <scope>NUCLEOTIDE SEQUENCE [LARGE SCALE GENOMIC DNA]</scope>
    <source>
        <strain evidence="2 3">JLT2003</strain>
    </source>
</reference>
<sequence>MAMKIVQFGVAFSPNMGDGIISDCLEFALKRLVPDLDFARIDLSGRTAPGDVAVGNRLLMLRILALMPGTLRQRVVSLRLRQLLDAATPRWRATLDRADLAVFGGGQIFSDADLNFCLKIARASDLAVEAGVPTVVHAAGVARNWSPRGRVLFSRVLETDLRMIGLRDDRSIAAWNDQMPAGQNAPAPVLTRDPGLLAAACYGAVATTGEIGIGVTAPEILAYHANIAVRSDGGALFAAAAAALCARGHRVALFCNGAAEDEALLRRLGRRANLAGHVADGLLRLAARPDSPAALARLIGGFDAIVAHRLHACIVGYAYARPVVGLGWDRKVESFFASIDGADRFLGADAVSADAIVAAVERGLAADIDPATHARVLDETWRGVGRMLASVADGTDLT</sequence>
<keyword evidence="3" id="KW-1185">Reference proteome</keyword>
<dbReference type="RefSeq" id="WP_007427878.1">
    <property type="nucleotide sequence ID" value="NZ_AMGO01000068.1"/>
</dbReference>
<evidence type="ECO:0000313" key="3">
    <source>
        <dbReference type="Proteomes" id="UP000006765"/>
    </source>
</evidence>
<name>K2I2S4_9RHOB</name>
<dbReference type="InterPro" id="IPR007345">
    <property type="entry name" value="Polysacch_pyruvyl_Trfase"/>
</dbReference>
<dbReference type="Pfam" id="PF04230">
    <property type="entry name" value="PS_pyruv_trans"/>
    <property type="match status" value="1"/>
</dbReference>
<dbReference type="PANTHER" id="PTHR36836:SF1">
    <property type="entry name" value="COLANIC ACID BIOSYNTHESIS PROTEIN WCAK"/>
    <property type="match status" value="1"/>
</dbReference>
<dbReference type="eggNOG" id="COG2327">
    <property type="taxonomic scope" value="Bacteria"/>
</dbReference>
<dbReference type="OrthoDB" id="1814359at2"/>
<proteinExistence type="predicted"/>
<dbReference type="PANTHER" id="PTHR36836">
    <property type="entry name" value="COLANIC ACID BIOSYNTHESIS PROTEIN WCAK"/>
    <property type="match status" value="1"/>
</dbReference>
<feature type="domain" description="Polysaccharide pyruvyl transferase" evidence="1">
    <location>
        <begin position="15"/>
        <end position="329"/>
    </location>
</feature>
<dbReference type="Proteomes" id="UP000006765">
    <property type="component" value="Unassembled WGS sequence"/>
</dbReference>
<dbReference type="AlphaFoldDB" id="K2I2S4"/>
<accession>K2I2S4</accession>
<comment type="caution">
    <text evidence="2">The sequence shown here is derived from an EMBL/GenBank/DDBJ whole genome shotgun (WGS) entry which is preliminary data.</text>
</comment>
<evidence type="ECO:0000313" key="2">
    <source>
        <dbReference type="EMBL" id="EKE43135.1"/>
    </source>
</evidence>
<organism evidence="2 3">
    <name type="scientific">Oceaniovalibus guishaninsula JLT2003</name>
    <dbReference type="NCBI Taxonomy" id="1231392"/>
    <lineage>
        <taxon>Bacteria</taxon>
        <taxon>Pseudomonadati</taxon>
        <taxon>Pseudomonadota</taxon>
        <taxon>Alphaproteobacteria</taxon>
        <taxon>Rhodobacterales</taxon>
        <taxon>Roseobacteraceae</taxon>
        <taxon>Oceaniovalibus</taxon>
    </lineage>
</organism>
<dbReference type="EMBL" id="AMGO01000068">
    <property type="protein sequence ID" value="EKE43135.1"/>
    <property type="molecule type" value="Genomic_DNA"/>
</dbReference>
<protein>
    <recommendedName>
        <fullName evidence="1">Polysaccharide pyruvyl transferase domain-containing protein</fullName>
    </recommendedName>
</protein>
<evidence type="ECO:0000259" key="1">
    <source>
        <dbReference type="Pfam" id="PF04230"/>
    </source>
</evidence>
<gene>
    <name evidence="2" type="ORF">OCGS_2726</name>
</gene>